<dbReference type="OrthoDB" id="9804264at2"/>
<proteinExistence type="inferred from homology"/>
<evidence type="ECO:0000313" key="7">
    <source>
        <dbReference type="Proteomes" id="UP000053096"/>
    </source>
</evidence>
<dbReference type="EMBL" id="CYTV01000005">
    <property type="protein sequence ID" value="CUI81232.1"/>
    <property type="molecule type" value="Genomic_DNA"/>
</dbReference>
<dbReference type="CDD" id="cd00616">
    <property type="entry name" value="AHBA_syn"/>
    <property type="match status" value="1"/>
</dbReference>
<keyword evidence="6" id="KW-0032">Aminotransferase</keyword>
<evidence type="ECO:0000313" key="5">
    <source>
        <dbReference type="EMBL" id="ANY18017.1"/>
    </source>
</evidence>
<evidence type="ECO:0000313" key="8">
    <source>
        <dbReference type="Proteomes" id="UP000092950"/>
    </source>
</evidence>
<protein>
    <submittedName>
        <fullName evidence="5">Perosamine synthetase</fullName>
    </submittedName>
    <submittedName>
        <fullName evidence="6">UDP-4-amino-4-deoxy-L-arabinose--oxoglutarate aminotransferase</fullName>
        <ecNumber evidence="6">2.6.1.87</ecNumber>
    </submittedName>
</protein>
<gene>
    <name evidence="6" type="primary">arnB_3</name>
    <name evidence="5" type="ORF">BBN53_20285</name>
    <name evidence="6" type="ORF">ERS370011_02364</name>
</gene>
<feature type="active site" description="Proton acceptor" evidence="2">
    <location>
        <position position="187"/>
    </location>
</feature>
<dbReference type="KEGG" id="bpdz:BBN53_20285"/>
<dbReference type="PANTHER" id="PTHR30244:SF34">
    <property type="entry name" value="DTDP-4-AMINO-4,6-DIDEOXYGALACTOSE TRANSAMINASE"/>
    <property type="match status" value="1"/>
</dbReference>
<dbReference type="InterPro" id="IPR015421">
    <property type="entry name" value="PyrdxlP-dep_Trfase_major"/>
</dbReference>
<accession>A0A0M7FHQ4</accession>
<dbReference type="Pfam" id="PF01041">
    <property type="entry name" value="DegT_DnrJ_EryC1"/>
    <property type="match status" value="1"/>
</dbReference>
<dbReference type="InterPro" id="IPR015422">
    <property type="entry name" value="PyrdxlP-dep_Trfase_small"/>
</dbReference>
<dbReference type="AlphaFoldDB" id="A0A0J6C5D2"/>
<reference evidence="6 7" key="1">
    <citation type="submission" date="2015-09" db="EMBL/GenBank/DDBJ databases">
        <authorList>
            <person name="Jackson K.R."/>
            <person name="Lunt B.L."/>
            <person name="Fisher J.N.B."/>
            <person name="Gardner A.V."/>
            <person name="Bailey M.E."/>
            <person name="Deus L.M."/>
            <person name="Earl A.S."/>
            <person name="Gibby P.D."/>
            <person name="Hartmann K.A."/>
            <person name="Liu J.E."/>
            <person name="Manci A.M."/>
            <person name="Nielsen D.A."/>
            <person name="Solomon M.B."/>
            <person name="Breakwell D.P."/>
            <person name="Burnett S.H."/>
            <person name="Grose J.H."/>
        </authorList>
    </citation>
    <scope>NUCLEOTIDE SEQUENCE [LARGE SCALE GENOMIC DNA]</scope>
    <source>
        <strain evidence="6 7">2789STDY5608636</strain>
    </source>
</reference>
<organism evidence="6 7">
    <name type="scientific">Bordetella pseudohinzii</name>
    <dbReference type="NCBI Taxonomy" id="1331258"/>
    <lineage>
        <taxon>Bacteria</taxon>
        <taxon>Pseudomonadati</taxon>
        <taxon>Pseudomonadota</taxon>
        <taxon>Betaproteobacteria</taxon>
        <taxon>Burkholderiales</taxon>
        <taxon>Alcaligenaceae</taxon>
        <taxon>Bordetella</taxon>
    </lineage>
</organism>
<comment type="similarity">
    <text evidence="1 4">Belongs to the DegT/DnrJ/EryC1 family.</text>
</comment>
<keyword evidence="8" id="KW-1185">Reference proteome</keyword>
<evidence type="ECO:0000256" key="3">
    <source>
        <dbReference type="PIRSR" id="PIRSR000390-2"/>
    </source>
</evidence>
<evidence type="ECO:0000256" key="2">
    <source>
        <dbReference type="PIRSR" id="PIRSR000390-1"/>
    </source>
</evidence>
<dbReference type="GO" id="GO:0099620">
    <property type="term" value="F:UDP-4-amino-4-deoxy-L-arabinose aminotransferase"/>
    <property type="evidence" value="ECO:0007669"/>
    <property type="project" value="UniProtKB-EC"/>
</dbReference>
<evidence type="ECO:0000256" key="4">
    <source>
        <dbReference type="RuleBase" id="RU004508"/>
    </source>
</evidence>
<accession>A0A0J6C5D2</accession>
<dbReference type="InterPro" id="IPR015424">
    <property type="entry name" value="PyrdxlP-dep_Trfase"/>
</dbReference>
<dbReference type="Gene3D" id="3.90.1150.10">
    <property type="entry name" value="Aspartate Aminotransferase, domain 1"/>
    <property type="match status" value="1"/>
</dbReference>
<name>A0A0J6C5D2_9BORD</name>
<dbReference type="EMBL" id="CP016440">
    <property type="protein sequence ID" value="ANY18017.1"/>
    <property type="molecule type" value="Genomic_DNA"/>
</dbReference>
<keyword evidence="3 4" id="KW-0663">Pyridoxal phosphate</keyword>
<dbReference type="GO" id="GO:0000271">
    <property type="term" value="P:polysaccharide biosynthetic process"/>
    <property type="evidence" value="ECO:0007669"/>
    <property type="project" value="TreeGrafter"/>
</dbReference>
<dbReference type="InterPro" id="IPR000653">
    <property type="entry name" value="DegT/StrS_aminotransferase"/>
</dbReference>
<dbReference type="PANTHER" id="PTHR30244">
    <property type="entry name" value="TRANSAMINASE"/>
    <property type="match status" value="1"/>
</dbReference>
<dbReference type="SUPFAM" id="SSF53383">
    <property type="entry name" value="PLP-dependent transferases"/>
    <property type="match status" value="1"/>
</dbReference>
<evidence type="ECO:0000256" key="1">
    <source>
        <dbReference type="ARBA" id="ARBA00037999"/>
    </source>
</evidence>
<dbReference type="GO" id="GO:0030170">
    <property type="term" value="F:pyridoxal phosphate binding"/>
    <property type="evidence" value="ECO:0007669"/>
    <property type="project" value="TreeGrafter"/>
</dbReference>
<reference evidence="5 8" key="2">
    <citation type="submission" date="2016-07" db="EMBL/GenBank/DDBJ databases">
        <title>Complete genome sequences of Bordetella pseudohinzii.</title>
        <authorList>
            <person name="Spilker T."/>
            <person name="Darrah R."/>
            <person name="LiPuma J.J."/>
        </authorList>
    </citation>
    <scope>NUCLEOTIDE SEQUENCE [LARGE SCALE GENOMIC DNA]</scope>
    <source>
        <strain evidence="5 8">HI4681</strain>
    </source>
</reference>
<keyword evidence="6" id="KW-0808">Transferase</keyword>
<evidence type="ECO:0000313" key="6">
    <source>
        <dbReference type="EMBL" id="CUI81232.1"/>
    </source>
</evidence>
<sequence>MSIPSEKRNIAISLPMTGEEEWQAVREPLMSGWLTQGPKVAAFEKAFAQRHQVDHALAVTSCTTGLHLALAGLGIGPGDEVIVPAFTWVATANAVLYCGGTPVFVDVSPETFNIDISQVAAKVTARTRAVIAVHLFGLCADTDALRAVLPASVTIVEDAACAAGAGLRGRPAGSLGDVGVFSFHPRKSVTTGEGGMVTTNNAELAERMNQMRNHGASISEEQRHHGPRPWILADFDLMGFNYRMTDLQGAVGVVQLAKLDTFIDERANWAAFYREQLADIAWLRLPQEPQDARHGWQSFVTWVDPVTAPMPRNDLMQRLQERGIATRPGTHAVHMLGFYRERFGCKPEDFPGARDCNDYSMAIPLHNRMSEEDYRYVVRELRALAA</sequence>
<dbReference type="PIRSF" id="PIRSF000390">
    <property type="entry name" value="PLP_StrS"/>
    <property type="match status" value="1"/>
</dbReference>
<dbReference type="EC" id="2.6.1.87" evidence="6"/>
<dbReference type="Gene3D" id="3.40.640.10">
    <property type="entry name" value="Type I PLP-dependent aspartate aminotransferase-like (Major domain)"/>
    <property type="match status" value="1"/>
</dbReference>
<dbReference type="RefSeq" id="WP_043207264.1">
    <property type="nucleotide sequence ID" value="NZ_CAJGUP010000229.1"/>
</dbReference>
<dbReference type="Proteomes" id="UP000053096">
    <property type="component" value="Unassembled WGS sequence"/>
</dbReference>
<feature type="modified residue" description="N6-(pyridoxal phosphate)lysine" evidence="3">
    <location>
        <position position="187"/>
    </location>
</feature>
<dbReference type="Proteomes" id="UP000092950">
    <property type="component" value="Chromosome"/>
</dbReference>